<dbReference type="PROSITE" id="PS50005">
    <property type="entry name" value="TPR"/>
    <property type="match status" value="2"/>
</dbReference>
<proteinExistence type="predicted"/>
<evidence type="ECO:0000313" key="4">
    <source>
        <dbReference type="Proteomes" id="UP001489004"/>
    </source>
</evidence>
<comment type="caution">
    <text evidence="3">The sequence shown here is derived from an EMBL/GenBank/DDBJ whole genome shotgun (WGS) entry which is preliminary data.</text>
</comment>
<dbReference type="InterPro" id="IPR052769">
    <property type="entry name" value="TPR_domain_protein"/>
</dbReference>
<feature type="repeat" description="TPR" evidence="1">
    <location>
        <begin position="13"/>
        <end position="46"/>
    </location>
</feature>
<sequence>MSAEEEEKRLAAAEESKQEGNQLYGAGEYEDAVDKYTDALEAAPERAKQRAVYFANRAACHLKLRQFAQAARDCSAAIDLDPTYLKAWLRRCTAYGELDDLDRALADASKIVELDPGNAGAVATVRRLTPIVEERREKMKEEMIGKLKELGNTVLGKFGMSLDNFKAEKDPATGSYSINFKQ</sequence>
<dbReference type="EMBL" id="JALJOR010000016">
    <property type="protein sequence ID" value="KAK9805260.1"/>
    <property type="molecule type" value="Genomic_DNA"/>
</dbReference>
<dbReference type="AlphaFoldDB" id="A0AAW1P5P4"/>
<feature type="repeat" description="TPR" evidence="1">
    <location>
        <begin position="85"/>
        <end position="118"/>
    </location>
</feature>
<dbReference type="SMART" id="SM00028">
    <property type="entry name" value="TPR"/>
    <property type="match status" value="3"/>
</dbReference>
<protein>
    <recommendedName>
        <fullName evidence="5">Tetratricopeptide repeat protein 1</fullName>
    </recommendedName>
</protein>
<dbReference type="InterPro" id="IPR019734">
    <property type="entry name" value="TPR_rpt"/>
</dbReference>
<evidence type="ECO:0000256" key="2">
    <source>
        <dbReference type="SAM" id="MobiDB-lite"/>
    </source>
</evidence>
<reference evidence="3 4" key="1">
    <citation type="journal article" date="2024" name="Nat. Commun.">
        <title>Phylogenomics reveals the evolutionary origins of lichenization in chlorophyte algae.</title>
        <authorList>
            <person name="Puginier C."/>
            <person name="Libourel C."/>
            <person name="Otte J."/>
            <person name="Skaloud P."/>
            <person name="Haon M."/>
            <person name="Grisel S."/>
            <person name="Petersen M."/>
            <person name="Berrin J.G."/>
            <person name="Delaux P.M."/>
            <person name="Dal Grande F."/>
            <person name="Keller J."/>
        </authorList>
    </citation>
    <scope>NUCLEOTIDE SEQUENCE [LARGE SCALE GENOMIC DNA]</scope>
    <source>
        <strain evidence="3 4">SAG 2043</strain>
    </source>
</reference>
<accession>A0AAW1P5P4</accession>
<dbReference type="PANTHER" id="PTHR46014:SF1">
    <property type="entry name" value="TETRATRICOPEPTIDE REPEAT PROTEIN 1"/>
    <property type="match status" value="1"/>
</dbReference>
<dbReference type="InterPro" id="IPR011990">
    <property type="entry name" value="TPR-like_helical_dom_sf"/>
</dbReference>
<dbReference type="PANTHER" id="PTHR46014">
    <property type="entry name" value="TETRATRICOPEPTIDE REPEAT PROTEIN 1"/>
    <property type="match status" value="1"/>
</dbReference>
<organism evidence="3 4">
    <name type="scientific">[Myrmecia] bisecta</name>
    <dbReference type="NCBI Taxonomy" id="41462"/>
    <lineage>
        <taxon>Eukaryota</taxon>
        <taxon>Viridiplantae</taxon>
        <taxon>Chlorophyta</taxon>
        <taxon>core chlorophytes</taxon>
        <taxon>Trebouxiophyceae</taxon>
        <taxon>Trebouxiales</taxon>
        <taxon>Trebouxiaceae</taxon>
        <taxon>Myrmecia</taxon>
    </lineage>
</organism>
<gene>
    <name evidence="3" type="ORF">WJX72_009420</name>
</gene>
<evidence type="ECO:0000313" key="3">
    <source>
        <dbReference type="EMBL" id="KAK9805260.1"/>
    </source>
</evidence>
<keyword evidence="1" id="KW-0802">TPR repeat</keyword>
<dbReference type="Proteomes" id="UP001489004">
    <property type="component" value="Unassembled WGS sequence"/>
</dbReference>
<feature type="compositionally biased region" description="Basic and acidic residues" evidence="2">
    <location>
        <begin position="1"/>
        <end position="18"/>
    </location>
</feature>
<dbReference type="Gene3D" id="1.25.40.10">
    <property type="entry name" value="Tetratricopeptide repeat domain"/>
    <property type="match status" value="1"/>
</dbReference>
<evidence type="ECO:0000256" key="1">
    <source>
        <dbReference type="PROSITE-ProRule" id="PRU00339"/>
    </source>
</evidence>
<name>A0AAW1P5P4_9CHLO</name>
<evidence type="ECO:0008006" key="5">
    <source>
        <dbReference type="Google" id="ProtNLM"/>
    </source>
</evidence>
<dbReference type="SUPFAM" id="SSF48452">
    <property type="entry name" value="TPR-like"/>
    <property type="match status" value="1"/>
</dbReference>
<feature type="region of interest" description="Disordered" evidence="2">
    <location>
        <begin position="1"/>
        <end position="26"/>
    </location>
</feature>
<keyword evidence="4" id="KW-1185">Reference proteome</keyword>